<gene>
    <name evidence="1" type="ORF">HMPREF1060_02426</name>
</gene>
<dbReference type="AlphaFoldDB" id="K5ZJN8"/>
<dbReference type="HOGENOM" id="CLU_3219727_0_0_10"/>
<proteinExistence type="predicted"/>
<dbReference type="EMBL" id="AGZQ01000012">
    <property type="protein sequence ID" value="EKN11696.1"/>
    <property type="molecule type" value="Genomic_DNA"/>
</dbReference>
<dbReference type="Proteomes" id="UP000006271">
    <property type="component" value="Unassembled WGS sequence"/>
</dbReference>
<comment type="caution">
    <text evidence="1">The sequence shown here is derived from an EMBL/GenBank/DDBJ whole genome shotgun (WGS) entry which is preliminary data.</text>
</comment>
<evidence type="ECO:0000313" key="1">
    <source>
        <dbReference type="EMBL" id="EKN11696.1"/>
    </source>
</evidence>
<name>K5ZJN8_9BACT</name>
<organism evidence="1 2">
    <name type="scientific">Parabacteroides merdae CL03T12C32</name>
    <dbReference type="NCBI Taxonomy" id="999420"/>
    <lineage>
        <taxon>Bacteria</taxon>
        <taxon>Pseudomonadati</taxon>
        <taxon>Bacteroidota</taxon>
        <taxon>Bacteroidia</taxon>
        <taxon>Bacteroidales</taxon>
        <taxon>Tannerellaceae</taxon>
        <taxon>Parabacteroides</taxon>
    </lineage>
</organism>
<evidence type="ECO:0000313" key="2">
    <source>
        <dbReference type="Proteomes" id="UP000006271"/>
    </source>
</evidence>
<sequence>MERINKATLFVNLLFFGTKKEEIYKNRLRLGVAVLFLEYIFVFR</sequence>
<accession>K5ZJN8</accession>
<reference evidence="1 2" key="1">
    <citation type="submission" date="2012-02" db="EMBL/GenBank/DDBJ databases">
        <title>The Genome Sequence of Parabacteroides merdae CL03T12C32.</title>
        <authorList>
            <consortium name="The Broad Institute Genome Sequencing Platform"/>
            <person name="Earl A."/>
            <person name="Ward D."/>
            <person name="Feldgarden M."/>
            <person name="Gevers D."/>
            <person name="Zitomersky N.L."/>
            <person name="Coyne M.J."/>
            <person name="Comstock L.E."/>
            <person name="Young S.K."/>
            <person name="Zeng Q."/>
            <person name="Gargeya S."/>
            <person name="Fitzgerald M."/>
            <person name="Haas B."/>
            <person name="Abouelleil A."/>
            <person name="Alvarado L."/>
            <person name="Arachchi H.M."/>
            <person name="Berlin A."/>
            <person name="Chapman S.B."/>
            <person name="Gearin G."/>
            <person name="Goldberg J."/>
            <person name="Griggs A."/>
            <person name="Gujja S."/>
            <person name="Hansen M."/>
            <person name="Heiman D."/>
            <person name="Howarth C."/>
            <person name="Larimer J."/>
            <person name="Lui A."/>
            <person name="MacDonald P.J.P."/>
            <person name="McCowen C."/>
            <person name="Montmayeur A."/>
            <person name="Murphy C."/>
            <person name="Neiman D."/>
            <person name="Pearson M."/>
            <person name="Priest M."/>
            <person name="Roberts A."/>
            <person name="Saif S."/>
            <person name="Shea T."/>
            <person name="Sisk P."/>
            <person name="Stolte C."/>
            <person name="Sykes S."/>
            <person name="Wortman J."/>
            <person name="Nusbaum C."/>
            <person name="Birren B."/>
        </authorList>
    </citation>
    <scope>NUCLEOTIDE SEQUENCE [LARGE SCALE GENOMIC DNA]</scope>
    <source>
        <strain evidence="1 2">CL03T12C32</strain>
    </source>
</reference>
<protein>
    <submittedName>
        <fullName evidence="1">Uncharacterized protein</fullName>
    </submittedName>
</protein>
<dbReference type="PATRIC" id="fig|999420.3.peg.2495"/>